<dbReference type="Proteomes" id="UP000192739">
    <property type="component" value="Unassembled WGS sequence"/>
</dbReference>
<organism evidence="2 3">
    <name type="scientific">Mycobacterium intermedium</name>
    <dbReference type="NCBI Taxonomy" id="28445"/>
    <lineage>
        <taxon>Bacteria</taxon>
        <taxon>Bacillati</taxon>
        <taxon>Actinomycetota</taxon>
        <taxon>Actinomycetes</taxon>
        <taxon>Mycobacteriales</taxon>
        <taxon>Mycobacteriaceae</taxon>
        <taxon>Mycobacterium</taxon>
        <taxon>Mycobacterium simiae complex</taxon>
    </lineage>
</organism>
<keyword evidence="3" id="KW-1185">Reference proteome</keyword>
<comment type="caution">
    <text evidence="2">The sequence shown here is derived from an EMBL/GenBank/DDBJ whole genome shotgun (WGS) entry which is preliminary data.</text>
</comment>
<dbReference type="OrthoDB" id="4871734at2"/>
<evidence type="ECO:0008006" key="4">
    <source>
        <dbReference type="Google" id="ProtNLM"/>
    </source>
</evidence>
<feature type="transmembrane region" description="Helical" evidence="1">
    <location>
        <begin position="32"/>
        <end position="55"/>
    </location>
</feature>
<feature type="transmembrane region" description="Helical" evidence="1">
    <location>
        <begin position="62"/>
        <end position="81"/>
    </location>
</feature>
<gene>
    <name evidence="2" type="ORF">BST27_18095</name>
</gene>
<dbReference type="STRING" id="28445.BHQ20_18015"/>
<dbReference type="AlphaFoldDB" id="A0A1E3SB87"/>
<name>A0A1E3SB87_MYCIE</name>
<feature type="transmembrane region" description="Helical" evidence="1">
    <location>
        <begin position="5"/>
        <end position="26"/>
    </location>
</feature>
<proteinExistence type="predicted"/>
<keyword evidence="1" id="KW-0472">Membrane</keyword>
<keyword evidence="1" id="KW-0812">Transmembrane</keyword>
<feature type="transmembrane region" description="Helical" evidence="1">
    <location>
        <begin position="93"/>
        <end position="114"/>
    </location>
</feature>
<evidence type="ECO:0000256" key="1">
    <source>
        <dbReference type="SAM" id="Phobius"/>
    </source>
</evidence>
<dbReference type="EMBL" id="MVHT01000051">
    <property type="protein sequence ID" value="ORB00879.1"/>
    <property type="molecule type" value="Genomic_DNA"/>
</dbReference>
<sequence length="126" mass="13280">MRQILVRLAVLLIVWAIGLMLAAWIVPRVSLSASGFVVALVLFSVAQALLSFLILKLPHEYASLLLGGSGLALTLLALVLAAELTDGVNIGGFASWVATTVLVWLVTTIGAISLPDLFDRQNAVSV</sequence>
<protein>
    <recommendedName>
        <fullName evidence="4">Phage holin family protein</fullName>
    </recommendedName>
</protein>
<reference evidence="2 3" key="1">
    <citation type="submission" date="2017-02" db="EMBL/GenBank/DDBJ databases">
        <title>The new phylogeny of genus Mycobacterium.</title>
        <authorList>
            <person name="Tortoli E."/>
            <person name="Trovato A."/>
            <person name="Cirillo D.M."/>
        </authorList>
    </citation>
    <scope>NUCLEOTIDE SEQUENCE [LARGE SCALE GENOMIC DNA]</scope>
    <source>
        <strain evidence="2 3">DSM 44049</strain>
    </source>
</reference>
<evidence type="ECO:0000313" key="3">
    <source>
        <dbReference type="Proteomes" id="UP000192739"/>
    </source>
</evidence>
<keyword evidence="1" id="KW-1133">Transmembrane helix</keyword>
<dbReference type="RefSeq" id="WP_069420450.1">
    <property type="nucleotide sequence ID" value="NZ_CBCRZH010000020.1"/>
</dbReference>
<evidence type="ECO:0000313" key="2">
    <source>
        <dbReference type="EMBL" id="ORB00879.1"/>
    </source>
</evidence>
<accession>A0A1E3SB87</accession>